<sequence>MAFITDSDLVKEVFNKHHLYQKQLSNPLARKLIQGLINVEEDIWAKHRRLINPAFYSEKLKLMQPSFLLSCGEMVRKWEGIVSRKGSCELDVWPDLQGLTSDVISRTAFGSSYEEGRIIFELQRERIMHLTEAARQVYVPRWRFLPTKRNRRMNAIQKEVKSWIQDIIGKRLKAMKEGENNNEALLGILLESNLEEIRKN</sequence>
<comment type="similarity">
    <text evidence="3">Belongs to the cytochrome P450 family.</text>
</comment>
<dbReference type="PANTHER" id="PTHR24282:SF194">
    <property type="entry name" value="CYTOCHROME P450 CYP72A219-LIKE"/>
    <property type="match status" value="1"/>
</dbReference>
<evidence type="ECO:0000313" key="13">
    <source>
        <dbReference type="Proteomes" id="UP001152523"/>
    </source>
</evidence>
<evidence type="ECO:0000256" key="2">
    <source>
        <dbReference type="ARBA" id="ARBA00004370"/>
    </source>
</evidence>
<dbReference type="SUPFAM" id="SSF48264">
    <property type="entry name" value="Cytochrome P450"/>
    <property type="match status" value="1"/>
</dbReference>
<dbReference type="InterPro" id="IPR050665">
    <property type="entry name" value="Cytochrome_P450_Monooxygen"/>
</dbReference>
<keyword evidence="11" id="KW-0472">Membrane</keyword>
<keyword evidence="4" id="KW-0349">Heme</keyword>
<organism evidence="12 13">
    <name type="scientific">Cuscuta epithymum</name>
    <dbReference type="NCBI Taxonomy" id="186058"/>
    <lineage>
        <taxon>Eukaryota</taxon>
        <taxon>Viridiplantae</taxon>
        <taxon>Streptophyta</taxon>
        <taxon>Embryophyta</taxon>
        <taxon>Tracheophyta</taxon>
        <taxon>Spermatophyta</taxon>
        <taxon>Magnoliopsida</taxon>
        <taxon>eudicotyledons</taxon>
        <taxon>Gunneridae</taxon>
        <taxon>Pentapetalae</taxon>
        <taxon>asterids</taxon>
        <taxon>lamiids</taxon>
        <taxon>Solanales</taxon>
        <taxon>Convolvulaceae</taxon>
        <taxon>Cuscuteae</taxon>
        <taxon>Cuscuta</taxon>
        <taxon>Cuscuta subgen. Cuscuta</taxon>
    </lineage>
</organism>
<evidence type="ECO:0000256" key="5">
    <source>
        <dbReference type="ARBA" id="ARBA00022692"/>
    </source>
</evidence>
<evidence type="ECO:0000256" key="9">
    <source>
        <dbReference type="ARBA" id="ARBA00023004"/>
    </source>
</evidence>
<dbReference type="GO" id="GO:0016020">
    <property type="term" value="C:membrane"/>
    <property type="evidence" value="ECO:0007669"/>
    <property type="project" value="UniProtKB-SubCell"/>
</dbReference>
<evidence type="ECO:0000256" key="8">
    <source>
        <dbReference type="ARBA" id="ARBA00023002"/>
    </source>
</evidence>
<evidence type="ECO:0000256" key="10">
    <source>
        <dbReference type="ARBA" id="ARBA00023033"/>
    </source>
</evidence>
<evidence type="ECO:0000256" key="7">
    <source>
        <dbReference type="ARBA" id="ARBA00022989"/>
    </source>
</evidence>
<evidence type="ECO:0000256" key="4">
    <source>
        <dbReference type="ARBA" id="ARBA00022617"/>
    </source>
</evidence>
<dbReference type="InterPro" id="IPR002402">
    <property type="entry name" value="Cyt_P450_E_grp-II"/>
</dbReference>
<proteinExistence type="inferred from homology"/>
<dbReference type="InterPro" id="IPR001128">
    <property type="entry name" value="Cyt_P450"/>
</dbReference>
<reference evidence="12" key="1">
    <citation type="submission" date="2022-07" db="EMBL/GenBank/DDBJ databases">
        <authorList>
            <person name="Macas J."/>
            <person name="Novak P."/>
            <person name="Neumann P."/>
        </authorList>
    </citation>
    <scope>NUCLEOTIDE SEQUENCE</scope>
</reference>
<keyword evidence="6" id="KW-0479">Metal-binding</keyword>
<accession>A0AAV0EGD3</accession>
<dbReference type="InterPro" id="IPR036396">
    <property type="entry name" value="Cyt_P450_sf"/>
</dbReference>
<comment type="cofactor">
    <cofactor evidence="1">
        <name>heme</name>
        <dbReference type="ChEBI" id="CHEBI:30413"/>
    </cofactor>
</comment>
<keyword evidence="10" id="KW-0503">Monooxygenase</keyword>
<dbReference type="PRINTS" id="PR00464">
    <property type="entry name" value="EP450II"/>
</dbReference>
<dbReference type="Pfam" id="PF00067">
    <property type="entry name" value="p450"/>
    <property type="match status" value="1"/>
</dbReference>
<comment type="subcellular location">
    <subcellularLocation>
        <location evidence="2">Membrane</location>
    </subcellularLocation>
</comment>
<evidence type="ECO:0000256" key="3">
    <source>
        <dbReference type="ARBA" id="ARBA00010617"/>
    </source>
</evidence>
<protein>
    <submittedName>
        <fullName evidence="12">Uncharacterized protein</fullName>
    </submittedName>
</protein>
<dbReference type="GO" id="GO:0005506">
    <property type="term" value="F:iron ion binding"/>
    <property type="evidence" value="ECO:0007669"/>
    <property type="project" value="InterPro"/>
</dbReference>
<dbReference type="GO" id="GO:0020037">
    <property type="term" value="F:heme binding"/>
    <property type="evidence" value="ECO:0007669"/>
    <property type="project" value="InterPro"/>
</dbReference>
<keyword evidence="7" id="KW-1133">Transmembrane helix</keyword>
<dbReference type="Gene3D" id="1.20.120.990">
    <property type="entry name" value="Glycosyltransferase family 88, C-terminal domain"/>
    <property type="match status" value="1"/>
</dbReference>
<name>A0AAV0EGD3_9ASTE</name>
<keyword evidence="9" id="KW-0408">Iron</keyword>
<keyword evidence="8" id="KW-0560">Oxidoreductase</keyword>
<feature type="non-terminal residue" evidence="12">
    <location>
        <position position="200"/>
    </location>
</feature>
<evidence type="ECO:0000256" key="6">
    <source>
        <dbReference type="ARBA" id="ARBA00022723"/>
    </source>
</evidence>
<gene>
    <name evidence="12" type="ORF">CEPIT_LOCUS24810</name>
</gene>
<evidence type="ECO:0000313" key="12">
    <source>
        <dbReference type="EMBL" id="CAH9122900.1"/>
    </source>
</evidence>
<dbReference type="AlphaFoldDB" id="A0AAV0EGD3"/>
<dbReference type="GO" id="GO:0016705">
    <property type="term" value="F:oxidoreductase activity, acting on paired donors, with incorporation or reduction of molecular oxygen"/>
    <property type="evidence" value="ECO:0007669"/>
    <property type="project" value="InterPro"/>
</dbReference>
<dbReference type="EMBL" id="CAMAPF010000928">
    <property type="protein sequence ID" value="CAH9122900.1"/>
    <property type="molecule type" value="Genomic_DNA"/>
</dbReference>
<comment type="caution">
    <text evidence="12">The sequence shown here is derived from an EMBL/GenBank/DDBJ whole genome shotgun (WGS) entry which is preliminary data.</text>
</comment>
<dbReference type="Proteomes" id="UP001152523">
    <property type="component" value="Unassembled WGS sequence"/>
</dbReference>
<keyword evidence="5" id="KW-0812">Transmembrane</keyword>
<evidence type="ECO:0000256" key="1">
    <source>
        <dbReference type="ARBA" id="ARBA00001971"/>
    </source>
</evidence>
<keyword evidence="13" id="KW-1185">Reference proteome</keyword>
<dbReference type="GO" id="GO:0004497">
    <property type="term" value="F:monooxygenase activity"/>
    <property type="evidence" value="ECO:0007669"/>
    <property type="project" value="UniProtKB-KW"/>
</dbReference>
<dbReference type="PANTHER" id="PTHR24282">
    <property type="entry name" value="CYTOCHROME P450 FAMILY MEMBER"/>
    <property type="match status" value="1"/>
</dbReference>
<evidence type="ECO:0000256" key="11">
    <source>
        <dbReference type="ARBA" id="ARBA00023136"/>
    </source>
</evidence>